<reference evidence="1 2" key="1">
    <citation type="submission" date="2023-09" db="EMBL/GenBank/DDBJ databases">
        <authorList>
            <person name="Rey-Velasco X."/>
        </authorList>
    </citation>
    <scope>NUCLEOTIDE SEQUENCE [LARGE SCALE GENOMIC DNA]</scope>
    <source>
        <strain evidence="1 2">P385</strain>
    </source>
</reference>
<dbReference type="Proteomes" id="UP001259982">
    <property type="component" value="Unassembled WGS sequence"/>
</dbReference>
<comment type="caution">
    <text evidence="1">The sequence shown here is derived from an EMBL/GenBank/DDBJ whole genome shotgun (WGS) entry which is preliminary data.</text>
</comment>
<name>A0ABU3BA02_9GAMM</name>
<dbReference type="InterPro" id="IPR021409">
    <property type="entry name" value="DUF3047"/>
</dbReference>
<gene>
    <name evidence="1" type="ORF">RM531_11320</name>
</gene>
<proteinExistence type="predicted"/>
<dbReference type="RefSeq" id="WP_311659372.1">
    <property type="nucleotide sequence ID" value="NZ_JAVRHY010000010.1"/>
</dbReference>
<evidence type="ECO:0000313" key="1">
    <source>
        <dbReference type="EMBL" id="MDT0619064.1"/>
    </source>
</evidence>
<dbReference type="EMBL" id="JAVRHY010000010">
    <property type="protein sequence ID" value="MDT0619064.1"/>
    <property type="molecule type" value="Genomic_DNA"/>
</dbReference>
<keyword evidence="2" id="KW-1185">Reference proteome</keyword>
<evidence type="ECO:0000313" key="2">
    <source>
        <dbReference type="Proteomes" id="UP001259982"/>
    </source>
</evidence>
<protein>
    <submittedName>
        <fullName evidence="1">DUF3047 domain-containing protein</fullName>
    </submittedName>
</protein>
<accession>A0ABU3BA02</accession>
<organism evidence="1 2">
    <name type="scientific">Spectribacter acetivorans</name>
    <dbReference type="NCBI Taxonomy" id="3075603"/>
    <lineage>
        <taxon>Bacteria</taxon>
        <taxon>Pseudomonadati</taxon>
        <taxon>Pseudomonadota</taxon>
        <taxon>Gammaproteobacteria</taxon>
        <taxon>Salinisphaerales</taxon>
        <taxon>Salinisphaeraceae</taxon>
        <taxon>Spectribacter</taxon>
    </lineage>
</organism>
<sequence>MSALRWLVPTLLWLVVGPAMADRVDLGRFSRGETDGWQTRGFDDIPASDYELVEKDGRRVLRGQCDDSASVFGTEQRIDLERTPYLHWSWQIDDVYADLDERTRAGDDFPARVYAVIDGGWRIWRTRAINYVWASREPVGAAWPNPFKEQAMMVVVESGTGGWQHEVRDVRADFREHFDRDTDHIDGIALMVDCDNHGGRGRAWFGDIYLSDSPTRTH</sequence>
<dbReference type="Pfam" id="PF11249">
    <property type="entry name" value="DUF3047"/>
    <property type="match status" value="1"/>
</dbReference>